<feature type="non-terminal residue" evidence="1">
    <location>
        <position position="34"/>
    </location>
</feature>
<proteinExistence type="predicted"/>
<evidence type="ECO:0000313" key="1">
    <source>
        <dbReference type="EMBL" id="GAH10926.1"/>
    </source>
</evidence>
<dbReference type="AlphaFoldDB" id="X1CR70"/>
<name>X1CR70_9ZZZZ</name>
<accession>X1CR70</accession>
<reference evidence="1" key="1">
    <citation type="journal article" date="2014" name="Front. Microbiol.">
        <title>High frequency of phylogenetically diverse reductive dehalogenase-homologous genes in deep subseafloor sedimentary metagenomes.</title>
        <authorList>
            <person name="Kawai M."/>
            <person name="Futagami T."/>
            <person name="Toyoda A."/>
            <person name="Takaki Y."/>
            <person name="Nishi S."/>
            <person name="Hori S."/>
            <person name="Arai W."/>
            <person name="Tsubouchi T."/>
            <person name="Morono Y."/>
            <person name="Uchiyama I."/>
            <person name="Ito T."/>
            <person name="Fujiyama A."/>
            <person name="Inagaki F."/>
            <person name="Takami H."/>
        </authorList>
    </citation>
    <scope>NUCLEOTIDE SEQUENCE</scope>
    <source>
        <strain evidence="1">Expedition CK06-06</strain>
    </source>
</reference>
<gene>
    <name evidence="1" type="ORF">S01H4_57915</name>
</gene>
<organism evidence="1">
    <name type="scientific">marine sediment metagenome</name>
    <dbReference type="NCBI Taxonomy" id="412755"/>
    <lineage>
        <taxon>unclassified sequences</taxon>
        <taxon>metagenomes</taxon>
        <taxon>ecological metagenomes</taxon>
    </lineage>
</organism>
<sequence length="34" mass="3627">MDAITNKADFASEESHSDAVIAPPLESGLEKCFC</sequence>
<dbReference type="EMBL" id="BART01033773">
    <property type="protein sequence ID" value="GAH10926.1"/>
    <property type="molecule type" value="Genomic_DNA"/>
</dbReference>
<comment type="caution">
    <text evidence="1">The sequence shown here is derived from an EMBL/GenBank/DDBJ whole genome shotgun (WGS) entry which is preliminary data.</text>
</comment>
<protein>
    <submittedName>
        <fullName evidence="1">Uncharacterized protein</fullName>
    </submittedName>
</protein>